<organism evidence="2 3">
    <name type="scientific">Geomonas limicola</name>
    <dbReference type="NCBI Taxonomy" id="2740186"/>
    <lineage>
        <taxon>Bacteria</taxon>
        <taxon>Pseudomonadati</taxon>
        <taxon>Thermodesulfobacteriota</taxon>
        <taxon>Desulfuromonadia</taxon>
        <taxon>Geobacterales</taxon>
        <taxon>Geobacteraceae</taxon>
        <taxon>Geomonas</taxon>
    </lineage>
</organism>
<dbReference type="InterPro" id="IPR014729">
    <property type="entry name" value="Rossmann-like_a/b/a_fold"/>
</dbReference>
<gene>
    <name evidence="2" type="ORF">GMLC_14860</name>
</gene>
<dbReference type="PANTHER" id="PTHR43196:SF2">
    <property type="entry name" value="PHOSPHOADENOSINE PHOSPHOSULFATE REDUCTASE"/>
    <property type="match status" value="1"/>
</dbReference>
<sequence>MRVSIKVERFQVTAPPQIRALLFAGAPVAIGVSGGKDSSAVALRLDEYLNEIGHTGSRLLIHSDLGVVEWQDSLPVCEKLAARMGWELVVVRRAAGDLMDRWETRWKNNVKRYETMACVKVILPWSTPAMRFCTSELKTDIICAELKRRYPGQEILSVTGIRHAESAQRAKMPCMQAQPKLLAKTKGTAGWNWNPIIEWPTEDVYDYLTRKNEPLHEAYTEYGCSRVSCSFCFMAGLEDLVGAASCSDNQDTYRRMVELEITSTFAYQGNRWLADVAPQLLTQDQKDRLAKAKEAAAIRVQAEARLEKHLLYVAGWPTAVPTWEEASMIGEVRVAVAKALGLNVSYTSPQSIRERYEELMLNKQEKLAA</sequence>
<keyword evidence="3" id="KW-1185">Reference proteome</keyword>
<dbReference type="Gene3D" id="3.40.50.620">
    <property type="entry name" value="HUPs"/>
    <property type="match status" value="1"/>
</dbReference>
<feature type="domain" description="Phosphoadenosine phosphosulphate reductase" evidence="1">
    <location>
        <begin position="29"/>
        <end position="232"/>
    </location>
</feature>
<accession>A0A6V8N812</accession>
<evidence type="ECO:0000259" key="1">
    <source>
        <dbReference type="Pfam" id="PF01507"/>
    </source>
</evidence>
<evidence type="ECO:0000313" key="3">
    <source>
        <dbReference type="Proteomes" id="UP000587586"/>
    </source>
</evidence>
<protein>
    <recommendedName>
        <fullName evidence="1">Phosphoadenosine phosphosulphate reductase domain-containing protein</fullName>
    </recommendedName>
</protein>
<dbReference type="RefSeq" id="WP_183360447.1">
    <property type="nucleotide sequence ID" value="NZ_BLXZ01000003.1"/>
</dbReference>
<dbReference type="Pfam" id="PF01507">
    <property type="entry name" value="PAPS_reduct"/>
    <property type="match status" value="1"/>
</dbReference>
<name>A0A6V8N812_9BACT</name>
<dbReference type="SUPFAM" id="SSF52402">
    <property type="entry name" value="Adenine nucleotide alpha hydrolases-like"/>
    <property type="match status" value="1"/>
</dbReference>
<reference evidence="3" key="1">
    <citation type="submission" date="2020-06" db="EMBL/GenBank/DDBJ databases">
        <title>Draft genomic sequecing of Geomonas sp. Red745.</title>
        <authorList>
            <person name="Itoh H."/>
            <person name="Xu Z.X."/>
            <person name="Ushijima N."/>
            <person name="Masuda Y."/>
            <person name="Shiratori Y."/>
            <person name="Senoo K."/>
        </authorList>
    </citation>
    <scope>NUCLEOTIDE SEQUENCE [LARGE SCALE GENOMIC DNA]</scope>
    <source>
        <strain evidence="3">Red745</strain>
    </source>
</reference>
<dbReference type="InterPro" id="IPR050128">
    <property type="entry name" value="Sulfate_adenylyltrnsfr_sub2"/>
</dbReference>
<evidence type="ECO:0000313" key="2">
    <source>
        <dbReference type="EMBL" id="GFO67907.1"/>
    </source>
</evidence>
<dbReference type="InterPro" id="IPR002500">
    <property type="entry name" value="PAPS_reduct_dom"/>
</dbReference>
<comment type="caution">
    <text evidence="2">The sequence shown here is derived from an EMBL/GenBank/DDBJ whole genome shotgun (WGS) entry which is preliminary data.</text>
</comment>
<dbReference type="EMBL" id="BLXZ01000003">
    <property type="protein sequence ID" value="GFO67907.1"/>
    <property type="molecule type" value="Genomic_DNA"/>
</dbReference>
<dbReference type="Proteomes" id="UP000587586">
    <property type="component" value="Unassembled WGS sequence"/>
</dbReference>
<dbReference type="PANTHER" id="PTHR43196">
    <property type="entry name" value="SULFATE ADENYLYLTRANSFERASE SUBUNIT 2"/>
    <property type="match status" value="1"/>
</dbReference>
<proteinExistence type="predicted"/>
<dbReference type="AlphaFoldDB" id="A0A6V8N812"/>
<dbReference type="GO" id="GO:0003824">
    <property type="term" value="F:catalytic activity"/>
    <property type="evidence" value="ECO:0007669"/>
    <property type="project" value="InterPro"/>
</dbReference>